<sequence>MSVKSEIEFSIKILKTTNTEKSIVYSPFSILNNLAILYAGSDGKTAEQLSQFLGGGKSNDEAIQHYFDLIKYCKTVSGNESGNFQLSSSNCLFVSDEPMLPNFTAIMDKFDVKFQKLDFKETKKSAKEINQFISQNTNEKIENIVAESDIVKDANLFIVNALYFFGKWETPFNEISSIFRGQKAKMLQRTVKNEGWNLVENEKWQCLGIPFKNQKCWLHILLPTEGENLSELIQNFNEDLFKECVFKNNVSKVEVLIPKFLLESKILLDEVLKKLGVTGIFEFGNVRKIFAEPHSVDKFLHFTKFEINKFGAEAASASIIPVVPVCFESDMHYFFAINPFIYFITLVDDGSSDVKSILLMGQYWGDKKR</sequence>
<evidence type="ECO:0000313" key="2">
    <source>
        <dbReference type="WBParaSite" id="ES5_v2.g10900.t1"/>
    </source>
</evidence>
<dbReference type="WBParaSite" id="ES5_v2.g10900.t1">
    <property type="protein sequence ID" value="ES5_v2.g10900.t1"/>
    <property type="gene ID" value="ES5_v2.g10900"/>
</dbReference>
<reference evidence="2" key="1">
    <citation type="submission" date="2022-11" db="UniProtKB">
        <authorList>
            <consortium name="WormBaseParasite"/>
        </authorList>
    </citation>
    <scope>IDENTIFICATION</scope>
</reference>
<dbReference type="Proteomes" id="UP000887579">
    <property type="component" value="Unplaced"/>
</dbReference>
<name>A0AC34F1U0_9BILA</name>
<accession>A0AC34F1U0</accession>
<evidence type="ECO:0000313" key="1">
    <source>
        <dbReference type="Proteomes" id="UP000887579"/>
    </source>
</evidence>
<proteinExistence type="predicted"/>
<protein>
    <submittedName>
        <fullName evidence="2">Serpin domain-containing protein</fullName>
    </submittedName>
</protein>
<organism evidence="1 2">
    <name type="scientific">Panagrolaimus sp. ES5</name>
    <dbReference type="NCBI Taxonomy" id="591445"/>
    <lineage>
        <taxon>Eukaryota</taxon>
        <taxon>Metazoa</taxon>
        <taxon>Ecdysozoa</taxon>
        <taxon>Nematoda</taxon>
        <taxon>Chromadorea</taxon>
        <taxon>Rhabditida</taxon>
        <taxon>Tylenchina</taxon>
        <taxon>Panagrolaimomorpha</taxon>
        <taxon>Panagrolaimoidea</taxon>
        <taxon>Panagrolaimidae</taxon>
        <taxon>Panagrolaimus</taxon>
    </lineage>
</organism>